<keyword evidence="1" id="KW-0004">4Fe-4S</keyword>
<dbReference type="InterPro" id="IPR039650">
    <property type="entry name" value="HdrA-like"/>
</dbReference>
<evidence type="ECO:0000256" key="5">
    <source>
        <dbReference type="ARBA" id="ARBA00023014"/>
    </source>
</evidence>
<dbReference type="Gene3D" id="3.50.50.60">
    <property type="entry name" value="FAD/NAD(P)-binding domain"/>
    <property type="match status" value="1"/>
</dbReference>
<organism evidence="6 7">
    <name type="scientific">Maribacter algarum</name>
    <name type="common">ex Zhang et al. 2020</name>
    <dbReference type="NCBI Taxonomy" id="2578118"/>
    <lineage>
        <taxon>Bacteria</taxon>
        <taxon>Pseudomonadati</taxon>
        <taxon>Bacteroidota</taxon>
        <taxon>Flavobacteriia</taxon>
        <taxon>Flavobacteriales</taxon>
        <taxon>Flavobacteriaceae</taxon>
        <taxon>Maribacter</taxon>
    </lineage>
</organism>
<protein>
    <submittedName>
        <fullName evidence="6">FAD-dependent oxidoreductase</fullName>
    </submittedName>
</protein>
<evidence type="ECO:0000256" key="4">
    <source>
        <dbReference type="ARBA" id="ARBA00023004"/>
    </source>
</evidence>
<evidence type="ECO:0000313" key="6">
    <source>
        <dbReference type="EMBL" id="TMM58568.1"/>
    </source>
</evidence>
<gene>
    <name evidence="6" type="ORF">FEE95_03815</name>
</gene>
<dbReference type="Pfam" id="PF12831">
    <property type="entry name" value="FAD_oxidored"/>
    <property type="match status" value="1"/>
</dbReference>
<dbReference type="PANTHER" id="PTHR43498:SF1">
    <property type="entry name" value="COB--COM HETERODISULFIDE REDUCTASE IRON-SULFUR SUBUNIT A"/>
    <property type="match status" value="1"/>
</dbReference>
<evidence type="ECO:0000256" key="1">
    <source>
        <dbReference type="ARBA" id="ARBA00022485"/>
    </source>
</evidence>
<evidence type="ECO:0000256" key="2">
    <source>
        <dbReference type="ARBA" id="ARBA00022723"/>
    </source>
</evidence>
<dbReference type="GO" id="GO:0051539">
    <property type="term" value="F:4 iron, 4 sulfur cluster binding"/>
    <property type="evidence" value="ECO:0007669"/>
    <property type="project" value="UniProtKB-KW"/>
</dbReference>
<dbReference type="InterPro" id="IPR036188">
    <property type="entry name" value="FAD/NAD-bd_sf"/>
</dbReference>
<evidence type="ECO:0000313" key="7">
    <source>
        <dbReference type="Proteomes" id="UP000310314"/>
    </source>
</evidence>
<evidence type="ECO:0000256" key="3">
    <source>
        <dbReference type="ARBA" id="ARBA00023002"/>
    </source>
</evidence>
<proteinExistence type="predicted"/>
<accession>A0A5S3PUI1</accession>
<dbReference type="Proteomes" id="UP000310314">
    <property type="component" value="Unassembled WGS sequence"/>
</dbReference>
<comment type="caution">
    <text evidence="6">The sequence shown here is derived from an EMBL/GenBank/DDBJ whole genome shotgun (WGS) entry which is preliminary data.</text>
</comment>
<name>A0A5S3PUI1_9FLAO</name>
<dbReference type="GO" id="GO:0046872">
    <property type="term" value="F:metal ion binding"/>
    <property type="evidence" value="ECO:0007669"/>
    <property type="project" value="UniProtKB-KW"/>
</dbReference>
<keyword evidence="4" id="KW-0408">Iron</keyword>
<keyword evidence="3" id="KW-0560">Oxidoreductase</keyword>
<keyword evidence="7" id="KW-1185">Reference proteome</keyword>
<reference evidence="6 7" key="1">
    <citation type="submission" date="2019-05" db="EMBL/GenBank/DDBJ databases">
        <authorList>
            <person name="Zhang J.-Y."/>
            <person name="Feg X."/>
            <person name="Du Z.-J."/>
        </authorList>
    </citation>
    <scope>NUCLEOTIDE SEQUENCE [LARGE SCALE GENOMIC DNA]</scope>
    <source>
        <strain evidence="6 7">RZ26</strain>
    </source>
</reference>
<dbReference type="GO" id="GO:0016491">
    <property type="term" value="F:oxidoreductase activity"/>
    <property type="evidence" value="ECO:0007669"/>
    <property type="project" value="UniProtKB-KW"/>
</dbReference>
<sequence length="618" mass="69258">MKKLYFSFLTLLIIYTVSAQKEVDILIIGGGAGGTSAGIQSARMGAKVQIIEATPWLGGMLTSAGVSAIDGNHEMPSGIWGEFRQKLRDHYGDAEALATGWVSHTLFEPSVGNQILQEMATIPNLDIAFNAMYTNIDNDGDGWSVTYKQKGKTYTTRAKLLMDATEIGELLPLVGADFRLGMDSQSDTGEKEAPETGNSIVQDLTYVLILKDVSGDSRLRGNDKKGLVKKPKNYDPKAYECACKRENGEMFNAVSNCQQMLNYGKLPNNKYMMNWPNCGNDFYLNWPELNASKRKEKLKEAKAFTQGFVYYIQNELGFKNLRVAEEFPTKDNFPMIPYDREARRIKGKTFLTVDHLEKPYDFDLYKTGVAVGDYPIDHHHDKNPDAPEIEFINIKVPSYNIPLGSLIPEKVENFIVAEKNISVSNIVNGATRLQPVVLGIGQAAGTLAAMSVKEDKKPSEVSVRKVQNALLESNAYLMPFIDVKKEDDGFAEMQRIGAAGVLKGFGVPYKWANQTWFYPERIVSEYEWKSGMLPYYPELEKIPASGKAITLEFLHAVMNELDGFASYSGLVKDWFDFYKTKPFDVKAPLNRRKVSIITDQIFNPFSMEIDFEGNLKTD</sequence>
<dbReference type="AlphaFoldDB" id="A0A5S3PUI1"/>
<dbReference type="EMBL" id="VATY01000001">
    <property type="protein sequence ID" value="TMM58568.1"/>
    <property type="molecule type" value="Genomic_DNA"/>
</dbReference>
<dbReference type="OrthoDB" id="668499at2"/>
<dbReference type="PANTHER" id="PTHR43498">
    <property type="entry name" value="FERREDOXIN:COB-COM HETERODISULFIDE REDUCTASE SUBUNIT A"/>
    <property type="match status" value="1"/>
</dbReference>
<dbReference type="RefSeq" id="WP_138656500.1">
    <property type="nucleotide sequence ID" value="NZ_VATY01000001.1"/>
</dbReference>
<keyword evidence="2" id="KW-0479">Metal-binding</keyword>
<keyword evidence="5" id="KW-0411">Iron-sulfur</keyword>
<dbReference type="SUPFAM" id="SSF51905">
    <property type="entry name" value="FAD/NAD(P)-binding domain"/>
    <property type="match status" value="1"/>
</dbReference>